<organism evidence="1">
    <name type="scientific">mine drainage metagenome</name>
    <dbReference type="NCBI Taxonomy" id="410659"/>
    <lineage>
        <taxon>unclassified sequences</taxon>
        <taxon>metagenomes</taxon>
        <taxon>ecological metagenomes</taxon>
    </lineage>
</organism>
<dbReference type="PANTHER" id="PTHR37947">
    <property type="entry name" value="BLL2462 PROTEIN"/>
    <property type="match status" value="1"/>
</dbReference>
<comment type="caution">
    <text evidence="1">The sequence shown here is derived from an EMBL/GenBank/DDBJ whole genome shotgun (WGS) entry which is preliminary data.</text>
</comment>
<evidence type="ECO:0000313" key="1">
    <source>
        <dbReference type="EMBL" id="EQD54846.1"/>
    </source>
</evidence>
<dbReference type="EMBL" id="AUZX01008675">
    <property type="protein sequence ID" value="EQD54846.1"/>
    <property type="molecule type" value="Genomic_DNA"/>
</dbReference>
<dbReference type="Gene3D" id="2.60.40.10">
    <property type="entry name" value="Immunoglobulins"/>
    <property type="match status" value="1"/>
</dbReference>
<dbReference type="SUPFAM" id="SSF52317">
    <property type="entry name" value="Class I glutamine amidotransferase-like"/>
    <property type="match status" value="1"/>
</dbReference>
<dbReference type="PANTHER" id="PTHR37947:SF1">
    <property type="entry name" value="BLL2462 PROTEIN"/>
    <property type="match status" value="1"/>
</dbReference>
<sequence length="295" mass="32576">MAPLLKRLAAIKPQANATNVPGVVAEIFNQLQGRPISAVLTYTDGRSTEPASMSLAHHLAKASATPILAVPIGQLHAPFNLEIADAQVARHAFVQDPVAVTAKVRITGATSAQSASIRLFEETKDHRLGRELTSRRIIIHPGASQQNVSLMFHPSQPGNYHLLLRADPLPHELTHRGNTSSGVWTRVVRAKVRILYVEGYPRWEYRYLKNDLMREKTTLLSCLLLSADNRFAQEGNIPINRFPDTQAEMNRYDVLLLGDVNPDYFSAAQEKIILRFVGRYGGGLGMIAGPDYAPD</sequence>
<proteinExistence type="predicted"/>
<accession>T1A2R2</accession>
<reference evidence="1" key="2">
    <citation type="journal article" date="2014" name="ISME J.">
        <title>Microbial stratification in low pH oxic and suboxic macroscopic growths along an acid mine drainage.</title>
        <authorList>
            <person name="Mendez-Garcia C."/>
            <person name="Mesa V."/>
            <person name="Sprenger R.R."/>
            <person name="Richter M."/>
            <person name="Diez M.S."/>
            <person name="Solano J."/>
            <person name="Bargiela R."/>
            <person name="Golyshina O.V."/>
            <person name="Manteca A."/>
            <person name="Ramos J.L."/>
            <person name="Gallego J.R."/>
            <person name="Llorente I."/>
            <person name="Martins Dos Santos V.A."/>
            <person name="Jensen O.N."/>
            <person name="Pelaez A.I."/>
            <person name="Sanchez J."/>
            <person name="Ferrer M."/>
        </authorList>
    </citation>
    <scope>NUCLEOTIDE SEQUENCE</scope>
</reference>
<dbReference type="Gene3D" id="3.40.50.880">
    <property type="match status" value="1"/>
</dbReference>
<name>T1A2R2_9ZZZZ</name>
<protein>
    <submittedName>
        <fullName evidence="1">Uncharacterized protein</fullName>
    </submittedName>
</protein>
<feature type="non-terminal residue" evidence="1">
    <location>
        <position position="295"/>
    </location>
</feature>
<gene>
    <name evidence="1" type="ORF">B1A_12020</name>
</gene>
<dbReference type="InterPro" id="IPR029062">
    <property type="entry name" value="Class_I_gatase-like"/>
</dbReference>
<dbReference type="InterPro" id="IPR013783">
    <property type="entry name" value="Ig-like_fold"/>
</dbReference>
<dbReference type="AlphaFoldDB" id="T1A2R2"/>
<reference evidence="1" key="1">
    <citation type="submission" date="2013-08" db="EMBL/GenBank/DDBJ databases">
        <authorList>
            <person name="Mendez C."/>
            <person name="Richter M."/>
            <person name="Ferrer M."/>
            <person name="Sanchez J."/>
        </authorList>
    </citation>
    <scope>NUCLEOTIDE SEQUENCE</scope>
</reference>